<evidence type="ECO:0000313" key="4">
    <source>
        <dbReference type="Proteomes" id="UP000247980"/>
    </source>
</evidence>
<keyword evidence="2" id="KW-0472">Membrane</keyword>
<accession>A0A2V5IXC7</accession>
<comment type="caution">
    <text evidence="3">The sequence shown here is derived from an EMBL/GenBank/DDBJ whole genome shotgun (WGS) entry which is preliminary data.</text>
</comment>
<dbReference type="Proteomes" id="UP000247980">
    <property type="component" value="Unassembled WGS sequence"/>
</dbReference>
<keyword evidence="1" id="KW-0175">Coiled coil</keyword>
<organism evidence="3 4">
    <name type="scientific">Arthrobacter psychrolactophilus</name>
    <dbReference type="NCBI Taxonomy" id="92442"/>
    <lineage>
        <taxon>Bacteria</taxon>
        <taxon>Bacillati</taxon>
        <taxon>Actinomycetota</taxon>
        <taxon>Actinomycetes</taxon>
        <taxon>Micrococcales</taxon>
        <taxon>Micrococcaceae</taxon>
        <taxon>Arthrobacter</taxon>
    </lineage>
</organism>
<dbReference type="EMBL" id="QJVC01000004">
    <property type="protein sequence ID" value="PYI38924.1"/>
    <property type="molecule type" value="Genomic_DNA"/>
</dbReference>
<proteinExistence type="predicted"/>
<dbReference type="AlphaFoldDB" id="A0A2V5IXC7"/>
<protein>
    <submittedName>
        <fullName evidence="3">Uncharacterized protein</fullName>
    </submittedName>
</protein>
<sequence length="221" mass="24308">MNSDETWLLYLFSGLFGAVISGVVAAIVAVLLLRKTNQHVSSEAVKNITEQRRLAALETKAAEARADKALTAQREGLELQLSEQKRHSSLARKVDAAAELASTIRAIPTLLDGSTTASNAINRSGLQARSAALRWIIEDDDIDLALCIEEFIVEVVTATLKLDAIRPVEYSAGSRFHHLTVMSNDFANCIVHVAKTAVRDDQARPIRYLEELIEKMRQELG</sequence>
<dbReference type="RefSeq" id="WP_110484487.1">
    <property type="nucleotide sequence ID" value="NZ_QJVC01000004.1"/>
</dbReference>
<keyword evidence="4" id="KW-1185">Reference proteome</keyword>
<keyword evidence="2" id="KW-0812">Transmembrane</keyword>
<evidence type="ECO:0000256" key="2">
    <source>
        <dbReference type="SAM" id="Phobius"/>
    </source>
</evidence>
<feature type="transmembrane region" description="Helical" evidence="2">
    <location>
        <begin position="6"/>
        <end position="33"/>
    </location>
</feature>
<evidence type="ECO:0000313" key="3">
    <source>
        <dbReference type="EMBL" id="PYI38924.1"/>
    </source>
</evidence>
<feature type="coiled-coil region" evidence="1">
    <location>
        <begin position="47"/>
        <end position="74"/>
    </location>
</feature>
<reference evidence="3 4" key="1">
    <citation type="submission" date="2018-05" db="EMBL/GenBank/DDBJ databases">
        <title>Genetic diversity of glacier-inhabiting Cryobacterium bacteria in China and description of Cryobacterium mengkeensis sp. nov. and Arthrobacter glacialis sp. nov.</title>
        <authorList>
            <person name="Liu Q."/>
            <person name="Xin Y.-H."/>
        </authorList>
    </citation>
    <scope>NUCLEOTIDE SEQUENCE [LARGE SCALE GENOMIC DNA]</scope>
    <source>
        <strain evidence="3 4">B7</strain>
    </source>
</reference>
<evidence type="ECO:0000256" key="1">
    <source>
        <dbReference type="SAM" id="Coils"/>
    </source>
</evidence>
<name>A0A2V5IXC7_9MICC</name>
<gene>
    <name evidence="3" type="ORF">CVS30_06300</name>
</gene>
<keyword evidence="2" id="KW-1133">Transmembrane helix</keyword>